<protein>
    <submittedName>
        <fullName evidence="3">Uncharacterized protein LOC111596532</fullName>
    </submittedName>
</protein>
<keyword evidence="1" id="KW-0732">Signal</keyword>
<evidence type="ECO:0000256" key="1">
    <source>
        <dbReference type="SAM" id="SignalP"/>
    </source>
</evidence>
<dbReference type="OMA" id="CHRGYMH"/>
<keyword evidence="2" id="KW-1185">Reference proteome</keyword>
<dbReference type="GeneID" id="111596532"/>
<reference evidence="3" key="1">
    <citation type="submission" date="2025-08" db="UniProtKB">
        <authorList>
            <consortium name="RefSeq"/>
        </authorList>
    </citation>
    <scope>IDENTIFICATION</scope>
    <source>
        <strain evidence="3">15085-1641.00</strain>
        <tissue evidence="3">Whole body</tissue>
    </source>
</reference>
<dbReference type="AlphaFoldDB" id="A0A6J1LJA3"/>
<sequence length="82" mass="9490">MLLRSGLLWRLAVFGLLWGLLMLSLLQSSAARVIYFNALNSNQSMEAEQNVTLGKGMLFESRRVGCRRGYMYDHHNRCRRIV</sequence>
<feature type="chain" id="PRO_5027099394" evidence="1">
    <location>
        <begin position="32"/>
        <end position="82"/>
    </location>
</feature>
<gene>
    <name evidence="3" type="primary">LOC111596532</name>
</gene>
<evidence type="ECO:0000313" key="2">
    <source>
        <dbReference type="Proteomes" id="UP000504633"/>
    </source>
</evidence>
<proteinExistence type="predicted"/>
<name>A0A6J1LJA3_DROHY</name>
<feature type="signal peptide" evidence="1">
    <location>
        <begin position="1"/>
        <end position="31"/>
    </location>
</feature>
<dbReference type="Proteomes" id="UP000504633">
    <property type="component" value="Unplaced"/>
</dbReference>
<accession>A0A6J1LJA3</accession>
<evidence type="ECO:0000313" key="3">
    <source>
        <dbReference type="RefSeq" id="XP_023166570.1"/>
    </source>
</evidence>
<dbReference type="KEGG" id="dhe:111596532"/>
<dbReference type="RefSeq" id="XP_023166570.1">
    <property type="nucleotide sequence ID" value="XM_023310802.2"/>
</dbReference>
<dbReference type="OrthoDB" id="7849827at2759"/>
<organism evidence="2 3">
    <name type="scientific">Drosophila hydei</name>
    <name type="common">Fruit fly</name>
    <dbReference type="NCBI Taxonomy" id="7224"/>
    <lineage>
        <taxon>Eukaryota</taxon>
        <taxon>Metazoa</taxon>
        <taxon>Ecdysozoa</taxon>
        <taxon>Arthropoda</taxon>
        <taxon>Hexapoda</taxon>
        <taxon>Insecta</taxon>
        <taxon>Pterygota</taxon>
        <taxon>Neoptera</taxon>
        <taxon>Endopterygota</taxon>
        <taxon>Diptera</taxon>
        <taxon>Brachycera</taxon>
        <taxon>Muscomorpha</taxon>
        <taxon>Ephydroidea</taxon>
        <taxon>Drosophilidae</taxon>
        <taxon>Drosophila</taxon>
    </lineage>
</organism>